<protein>
    <recommendedName>
        <fullName evidence="4">L-serine ammonia-lyase</fullName>
        <ecNumber evidence="4">4.3.1.17</ecNumber>
    </recommendedName>
</protein>
<evidence type="ECO:0000313" key="14">
    <source>
        <dbReference type="EMBL" id="OBQ56864.1"/>
    </source>
</evidence>
<dbReference type="OrthoDB" id="9805537at2"/>
<reference evidence="14 15" key="1">
    <citation type="submission" date="2015-01" db="EMBL/GenBank/DDBJ databases">
        <title>Desulfovibrio sp. JC271 draft genome sequence.</title>
        <authorList>
            <person name="Shivani Y."/>
            <person name="Subhash Y."/>
            <person name="Sasikala C."/>
            <person name="Ramana C.V."/>
        </authorList>
    </citation>
    <scope>NUCLEOTIDE SEQUENCE [LARGE SCALE GENOMIC DNA]</scope>
    <source>
        <strain evidence="14 15">JC271</strain>
    </source>
</reference>
<dbReference type="PANTHER" id="PTHR30182:SF1">
    <property type="entry name" value="L-SERINE DEHYDRATASE 1"/>
    <property type="match status" value="1"/>
</dbReference>
<feature type="domain" description="Serine dehydratase-like alpha subunit" evidence="12">
    <location>
        <begin position="264"/>
        <end position="524"/>
    </location>
</feature>
<comment type="caution">
    <text evidence="14">The sequence shown here is derived from an EMBL/GenBank/DDBJ whole genome shotgun (WGS) entry which is preliminary data.</text>
</comment>
<dbReference type="AlphaFoldDB" id="A0A1B7XMX6"/>
<evidence type="ECO:0000256" key="8">
    <source>
        <dbReference type="ARBA" id="ARBA00023004"/>
    </source>
</evidence>
<dbReference type="GO" id="GO:0046872">
    <property type="term" value="F:metal ion binding"/>
    <property type="evidence" value="ECO:0007669"/>
    <property type="project" value="UniProtKB-KW"/>
</dbReference>
<dbReference type="InterPro" id="IPR005131">
    <property type="entry name" value="Ser_deHydtase_bsu"/>
</dbReference>
<feature type="domain" description="Serine dehydratase beta chain" evidence="13">
    <location>
        <begin position="17"/>
        <end position="81"/>
    </location>
</feature>
<dbReference type="Gene3D" id="3.30.1330.90">
    <property type="entry name" value="D-3-phosphoglycerate dehydrogenase, domain 3"/>
    <property type="match status" value="1"/>
</dbReference>
<keyword evidence="8" id="KW-0408">Iron</keyword>
<dbReference type="PANTHER" id="PTHR30182">
    <property type="entry name" value="L-SERINE DEHYDRATASE"/>
    <property type="match status" value="1"/>
</dbReference>
<sequence length="544" mass="57006">MTKLPSSIFNEVIGPVMTGPSSSHTAAPSRIGNLAGQLAGDTLSRVTVTFESKGSFATTYRGQKSDQGLAAGFMGMKPQDPRLSNALVLIKEAGIDLKFEIKQFEANHPNVVLMDIVDTSGEQVTAKALSTGGGRIEFNEINECPVYMAGDYYELVIMLSEKPSRSLEQLCSKVQGALTRADVKLHGSSVSDNGKQGAAWRGVIVIHAREKLQQELLDEVQELCGNASIRNVAPVMPVMASSDCAVPFSSAETLLEWCAGQGDIPLWKAAVRYEAARGKLTESEVIEMMADITDVMETAITTGLTGDFSMRGFLTPTAAKLQKALDNGQFIATGMLDLATVMAVAVMELNSSMGCVVAAPTAGSCGVLPAAVFSALESFSIPQEERREAAAKAMLCAGLIGVFISEQSTFATEVCGCQAECGSAATMAAAALVDMAGGSVQDACNAAALAMQNSLGLTCDPVAEQVEVPCIGRNVGAVSNAVSSANLAMHGFRGNLPLDDVICAMWEVGNALPDTLRCTGKGGLCATPSGMRIKEEVDKLRFAS</sequence>
<dbReference type="EMBL" id="JXMS01000002">
    <property type="protein sequence ID" value="OBQ56864.1"/>
    <property type="molecule type" value="Genomic_DNA"/>
</dbReference>
<dbReference type="STRING" id="1560234.SP90_02050"/>
<evidence type="ECO:0000256" key="1">
    <source>
        <dbReference type="ARBA" id="ARBA00001966"/>
    </source>
</evidence>
<name>A0A1B7XMX6_9BACT</name>
<evidence type="ECO:0000313" key="15">
    <source>
        <dbReference type="Proteomes" id="UP000091979"/>
    </source>
</evidence>
<keyword evidence="5" id="KW-0312">Gluconeogenesis</keyword>
<accession>A0A1B7XMX6</accession>
<dbReference type="Proteomes" id="UP000091979">
    <property type="component" value="Unassembled WGS sequence"/>
</dbReference>
<comment type="pathway">
    <text evidence="2">Carbohydrate biosynthesis; gluconeogenesis.</text>
</comment>
<evidence type="ECO:0000256" key="9">
    <source>
        <dbReference type="ARBA" id="ARBA00023014"/>
    </source>
</evidence>
<evidence type="ECO:0000259" key="13">
    <source>
        <dbReference type="Pfam" id="PF03315"/>
    </source>
</evidence>
<evidence type="ECO:0000256" key="4">
    <source>
        <dbReference type="ARBA" id="ARBA00012093"/>
    </source>
</evidence>
<comment type="similarity">
    <text evidence="3">Belongs to the iron-sulfur dependent L-serine dehydratase family.</text>
</comment>
<dbReference type="PATRIC" id="fig|1560234.3.peg.1287"/>
<keyword evidence="15" id="KW-1185">Reference proteome</keyword>
<dbReference type="InterPro" id="IPR005130">
    <property type="entry name" value="Ser_deHydtase-like_asu"/>
</dbReference>
<dbReference type="GO" id="GO:0003941">
    <property type="term" value="F:L-serine ammonia-lyase activity"/>
    <property type="evidence" value="ECO:0007669"/>
    <property type="project" value="UniProtKB-EC"/>
</dbReference>
<evidence type="ECO:0000259" key="12">
    <source>
        <dbReference type="Pfam" id="PF03313"/>
    </source>
</evidence>
<dbReference type="GO" id="GO:0006094">
    <property type="term" value="P:gluconeogenesis"/>
    <property type="evidence" value="ECO:0007669"/>
    <property type="project" value="UniProtKB-KW"/>
</dbReference>
<dbReference type="InterPro" id="IPR051318">
    <property type="entry name" value="Fe-S_L-Ser"/>
</dbReference>
<dbReference type="SUPFAM" id="SSF143548">
    <property type="entry name" value="Serine metabolism enzymes domain"/>
    <property type="match status" value="1"/>
</dbReference>
<dbReference type="EC" id="4.3.1.17" evidence="4"/>
<dbReference type="GO" id="GO:0051539">
    <property type="term" value="F:4 iron, 4 sulfur cluster binding"/>
    <property type="evidence" value="ECO:0007669"/>
    <property type="project" value="UniProtKB-KW"/>
</dbReference>
<evidence type="ECO:0000256" key="10">
    <source>
        <dbReference type="ARBA" id="ARBA00023239"/>
    </source>
</evidence>
<evidence type="ECO:0000256" key="11">
    <source>
        <dbReference type="ARBA" id="ARBA00049406"/>
    </source>
</evidence>
<dbReference type="InterPro" id="IPR029009">
    <property type="entry name" value="ASB_dom_sf"/>
</dbReference>
<evidence type="ECO:0000256" key="5">
    <source>
        <dbReference type="ARBA" id="ARBA00022432"/>
    </source>
</evidence>
<evidence type="ECO:0000256" key="3">
    <source>
        <dbReference type="ARBA" id="ARBA00008636"/>
    </source>
</evidence>
<comment type="cofactor">
    <cofactor evidence="1">
        <name>[4Fe-4S] cluster</name>
        <dbReference type="ChEBI" id="CHEBI:49883"/>
    </cofactor>
</comment>
<keyword evidence="6" id="KW-0004">4Fe-4S</keyword>
<evidence type="ECO:0000256" key="2">
    <source>
        <dbReference type="ARBA" id="ARBA00004742"/>
    </source>
</evidence>
<evidence type="ECO:0000256" key="7">
    <source>
        <dbReference type="ARBA" id="ARBA00022723"/>
    </source>
</evidence>
<organism evidence="14 15">
    <name type="scientific">Halodesulfovibrio spirochaetisodalis</name>
    <dbReference type="NCBI Taxonomy" id="1560234"/>
    <lineage>
        <taxon>Bacteria</taxon>
        <taxon>Pseudomonadati</taxon>
        <taxon>Thermodesulfobacteriota</taxon>
        <taxon>Desulfovibrionia</taxon>
        <taxon>Desulfovibrionales</taxon>
        <taxon>Desulfovibrionaceae</taxon>
        <taxon>Halodesulfovibrio</taxon>
    </lineage>
</organism>
<keyword evidence="10" id="KW-0456">Lyase</keyword>
<proteinExistence type="inferred from homology"/>
<keyword evidence="7" id="KW-0479">Metal-binding</keyword>
<dbReference type="Pfam" id="PF03315">
    <property type="entry name" value="SDH_beta"/>
    <property type="match status" value="1"/>
</dbReference>
<comment type="catalytic activity">
    <reaction evidence="11">
        <text>L-serine = pyruvate + NH4(+)</text>
        <dbReference type="Rhea" id="RHEA:19169"/>
        <dbReference type="ChEBI" id="CHEBI:15361"/>
        <dbReference type="ChEBI" id="CHEBI:28938"/>
        <dbReference type="ChEBI" id="CHEBI:33384"/>
        <dbReference type="EC" id="4.3.1.17"/>
    </reaction>
</comment>
<evidence type="ECO:0000256" key="6">
    <source>
        <dbReference type="ARBA" id="ARBA00022485"/>
    </source>
</evidence>
<dbReference type="RefSeq" id="WP_066852035.1">
    <property type="nucleotide sequence ID" value="NZ_JXMS01000002.1"/>
</dbReference>
<gene>
    <name evidence="14" type="ORF">SP90_02050</name>
</gene>
<dbReference type="Pfam" id="PF03313">
    <property type="entry name" value="SDH_alpha"/>
    <property type="match status" value="1"/>
</dbReference>
<keyword evidence="9" id="KW-0411">Iron-sulfur</keyword>